<dbReference type="PATRIC" id="fig|379893.4.peg.2169"/>
<dbReference type="GO" id="GO:0042597">
    <property type="term" value="C:periplasmic space"/>
    <property type="evidence" value="ECO:0007669"/>
    <property type="project" value="UniProtKB-SubCell"/>
</dbReference>
<dbReference type="OrthoDB" id="9772435at2"/>
<dbReference type="AlphaFoldDB" id="A0A0L0GJ94"/>
<dbReference type="InterPro" id="IPR012480">
    <property type="entry name" value="Hepar_II_III_C"/>
</dbReference>
<dbReference type="EMBL" id="JNGI01000183">
    <property type="protein sequence ID" value="KNC88403.1"/>
    <property type="molecule type" value="Genomic_DNA"/>
</dbReference>
<dbReference type="RefSeq" id="WP_049858208.1">
    <property type="nucleotide sequence ID" value="NZ_JNGI01000183.1"/>
</dbReference>
<reference evidence="6 7" key="1">
    <citation type="journal article" date="2015" name="Appl. Environ. Microbiol.">
        <title>The Enterobacterium Trabulsiella odontotermitis Presents Novel Adaptations Related to Its Association with Fungus-Growing Termites.</title>
        <authorList>
            <person name="Sapountzis P."/>
            <person name="Gruntjes T."/>
            <person name="Otani S."/>
            <person name="Estevez J."/>
            <person name="da Costa R.R."/>
            <person name="Plunkett G.3rd."/>
            <person name="Perna N.T."/>
            <person name="Poulsen M."/>
        </authorList>
    </citation>
    <scope>NUCLEOTIDE SEQUENCE [LARGE SCALE GENOMIC DNA]</scope>
    <source>
        <strain evidence="6 7">12</strain>
    </source>
</reference>
<accession>A0A0L0GJ94</accession>
<dbReference type="Pfam" id="PF07940">
    <property type="entry name" value="Hepar_II_III_C"/>
    <property type="match status" value="1"/>
</dbReference>
<evidence type="ECO:0000259" key="5">
    <source>
        <dbReference type="Pfam" id="PF07940"/>
    </source>
</evidence>
<dbReference type="Proteomes" id="UP000037393">
    <property type="component" value="Unassembled WGS sequence"/>
</dbReference>
<name>A0A0L0GJ94_9ENTR</name>
<evidence type="ECO:0000313" key="7">
    <source>
        <dbReference type="Proteomes" id="UP000037393"/>
    </source>
</evidence>
<dbReference type="PANTHER" id="PTHR39210:SF1">
    <property type="entry name" value="HEPARIN-SULFATE LYASE"/>
    <property type="match status" value="1"/>
</dbReference>
<dbReference type="SUPFAM" id="SSF48230">
    <property type="entry name" value="Chondroitin AC/alginate lyase"/>
    <property type="match status" value="1"/>
</dbReference>
<comment type="subcellular location">
    <subcellularLocation>
        <location evidence="1">Periplasm</location>
    </subcellularLocation>
</comment>
<evidence type="ECO:0000256" key="1">
    <source>
        <dbReference type="ARBA" id="ARBA00004418"/>
    </source>
</evidence>
<dbReference type="PANTHER" id="PTHR39210">
    <property type="entry name" value="HEPARIN-SULFATE LYASE"/>
    <property type="match status" value="1"/>
</dbReference>
<evidence type="ECO:0000313" key="6">
    <source>
        <dbReference type="EMBL" id="KNC88403.1"/>
    </source>
</evidence>
<dbReference type="Gene3D" id="1.50.10.100">
    <property type="entry name" value="Chondroitin AC/alginate lyase"/>
    <property type="match status" value="1"/>
</dbReference>
<gene>
    <name evidence="6" type="ORF">GM31_10655</name>
</gene>
<feature type="domain" description="Heparinase II/III-like C-terminal" evidence="5">
    <location>
        <begin position="368"/>
        <end position="532"/>
    </location>
</feature>
<keyword evidence="2" id="KW-0732">Signal</keyword>
<proteinExistence type="predicted"/>
<evidence type="ECO:0000256" key="3">
    <source>
        <dbReference type="ARBA" id="ARBA00022764"/>
    </source>
</evidence>
<organism evidence="6 7">
    <name type="scientific">Trabulsiella odontotermitis</name>
    <dbReference type="NCBI Taxonomy" id="379893"/>
    <lineage>
        <taxon>Bacteria</taxon>
        <taxon>Pseudomonadati</taxon>
        <taxon>Pseudomonadota</taxon>
        <taxon>Gammaproteobacteria</taxon>
        <taxon>Enterobacterales</taxon>
        <taxon>Enterobacteriaceae</taxon>
        <taxon>Trabulsiella</taxon>
    </lineage>
</organism>
<dbReference type="InterPro" id="IPR008929">
    <property type="entry name" value="Chondroitin_lyas"/>
</dbReference>
<dbReference type="Gene3D" id="2.70.98.70">
    <property type="match status" value="1"/>
</dbReference>
<dbReference type="STRING" id="379893.GCA_001297775_02319"/>
<evidence type="ECO:0000256" key="4">
    <source>
        <dbReference type="ARBA" id="ARBA00023239"/>
    </source>
</evidence>
<keyword evidence="3" id="KW-0574">Periplasm</keyword>
<evidence type="ECO:0000256" key="2">
    <source>
        <dbReference type="ARBA" id="ARBA00022729"/>
    </source>
</evidence>
<keyword evidence="7" id="KW-1185">Reference proteome</keyword>
<dbReference type="GO" id="GO:0016829">
    <property type="term" value="F:lyase activity"/>
    <property type="evidence" value="ECO:0007669"/>
    <property type="project" value="UniProtKB-KW"/>
</dbReference>
<protein>
    <submittedName>
        <fullName evidence="6">Alginate lyase</fullName>
    </submittedName>
</protein>
<sequence>MKQFTDAQIQTARQRVTPEIVNALMARNRDVIDNDILVPETGCATWNHYFFCPDHSVRLVWDRHSPGRHRCPLDGATFSGEPYDGAWWRWLNGLNARACYELAVLWLLTDDIRWLEKVVGILMRYAQYYPDYEEHGGIPYNGPGKANAQTLCEANCHADFARGFDIIRAQLTRTQARYIAERLLRCGAEFLMAHRCNQIHNHEVKIGATIGIIGAVLDDARYLDFAVNSKYGLQYQLEHGLSAGGLWFEGSVHYHYYALEAFFAFEKVAQGSGYSLLEKPWYRRMLSVPLQLLLPDMTFPAINDCVKGQERPGHPDIYEFAWQVYREPAYGELLSWLYSTRPRDNIDALFYGVALPEQHLQPPVGHLHAPELGLTIVRATPGDAVCINHLPYGGEHDHYASLDLIVYRDGKPLLPDLGTTGYGAPLHYGYYKNTFSHSTLCVNGQNQPPSNPQVVSWSENNTETRLVAEVNWRQPIHMPDSKTRVEWDEAAYQDVRFRRHVVVTDRWLIDVHEVDNPHQQQVDSVWHLNAAPSGNSTGELCFPHVHAIRETRLARAADLYYAVTTPLHVHCFSDGETTLIQARGPDNPSTADLAYLILRSTQRRIIHVCVLDFTGSGEIDVGWENGTLRVEEARSGFSCALEGVTAQPPF</sequence>
<comment type="caution">
    <text evidence="6">The sequence shown here is derived from an EMBL/GenBank/DDBJ whole genome shotgun (WGS) entry which is preliminary data.</text>
</comment>
<keyword evidence="4 6" id="KW-0456">Lyase</keyword>